<protein>
    <submittedName>
        <fullName evidence="2">Uncharacterized protein</fullName>
    </submittedName>
</protein>
<evidence type="ECO:0000256" key="1">
    <source>
        <dbReference type="SAM" id="Phobius"/>
    </source>
</evidence>
<accession>A0A453NCN5</accession>
<dbReference type="Proteomes" id="UP000015105">
    <property type="component" value="Chromosome 6D"/>
</dbReference>
<proteinExistence type="predicted"/>
<reference evidence="3" key="2">
    <citation type="journal article" date="2017" name="Nat. Plants">
        <title>The Aegilops tauschii genome reveals multiple impacts of transposons.</title>
        <authorList>
            <person name="Zhao G."/>
            <person name="Zou C."/>
            <person name="Li K."/>
            <person name="Wang K."/>
            <person name="Li T."/>
            <person name="Gao L."/>
            <person name="Zhang X."/>
            <person name="Wang H."/>
            <person name="Yang Z."/>
            <person name="Liu X."/>
            <person name="Jiang W."/>
            <person name="Mao L."/>
            <person name="Kong X."/>
            <person name="Jiao Y."/>
            <person name="Jia J."/>
        </authorList>
    </citation>
    <scope>NUCLEOTIDE SEQUENCE [LARGE SCALE GENOMIC DNA]</scope>
    <source>
        <strain evidence="3">cv. AL8/78</strain>
    </source>
</reference>
<dbReference type="AlphaFoldDB" id="A0A453NCN5"/>
<reference evidence="2" key="3">
    <citation type="journal article" date="2017" name="Nature">
        <title>Genome sequence of the progenitor of the wheat D genome Aegilops tauschii.</title>
        <authorList>
            <person name="Luo M.C."/>
            <person name="Gu Y.Q."/>
            <person name="Puiu D."/>
            <person name="Wang H."/>
            <person name="Twardziok S.O."/>
            <person name="Deal K.R."/>
            <person name="Huo N."/>
            <person name="Zhu T."/>
            <person name="Wang L."/>
            <person name="Wang Y."/>
            <person name="McGuire P.E."/>
            <person name="Liu S."/>
            <person name="Long H."/>
            <person name="Ramasamy R.K."/>
            <person name="Rodriguez J.C."/>
            <person name="Van S.L."/>
            <person name="Yuan L."/>
            <person name="Wang Z."/>
            <person name="Xia Z."/>
            <person name="Xiao L."/>
            <person name="Anderson O.D."/>
            <person name="Ouyang S."/>
            <person name="Liang Y."/>
            <person name="Zimin A.V."/>
            <person name="Pertea G."/>
            <person name="Qi P."/>
            <person name="Bennetzen J.L."/>
            <person name="Dai X."/>
            <person name="Dawson M.W."/>
            <person name="Muller H.G."/>
            <person name="Kugler K."/>
            <person name="Rivarola-Duarte L."/>
            <person name="Spannagl M."/>
            <person name="Mayer K.F.X."/>
            <person name="Lu F.H."/>
            <person name="Bevan M.W."/>
            <person name="Leroy P."/>
            <person name="Li P."/>
            <person name="You F.M."/>
            <person name="Sun Q."/>
            <person name="Liu Z."/>
            <person name="Lyons E."/>
            <person name="Wicker T."/>
            <person name="Salzberg S.L."/>
            <person name="Devos K.M."/>
            <person name="Dvorak J."/>
        </authorList>
    </citation>
    <scope>NUCLEOTIDE SEQUENCE [LARGE SCALE GENOMIC DNA]</scope>
    <source>
        <strain evidence="2">cv. AL8/78</strain>
    </source>
</reference>
<dbReference type="EnsemblPlants" id="AET6Gv20316700.7">
    <property type="protein sequence ID" value="AET6Gv20316700.7"/>
    <property type="gene ID" value="AET6Gv20316700"/>
</dbReference>
<keyword evidence="1" id="KW-0812">Transmembrane</keyword>
<reference evidence="2" key="5">
    <citation type="journal article" date="2021" name="G3 (Bethesda)">
        <title>Aegilops tauschii genome assembly Aet v5.0 features greater sequence contiguity and improved annotation.</title>
        <authorList>
            <person name="Wang L."/>
            <person name="Zhu T."/>
            <person name="Rodriguez J.C."/>
            <person name="Deal K.R."/>
            <person name="Dubcovsky J."/>
            <person name="McGuire P.E."/>
            <person name="Lux T."/>
            <person name="Spannagl M."/>
            <person name="Mayer K.F.X."/>
            <person name="Baldrich P."/>
            <person name="Meyers B.C."/>
            <person name="Huo N."/>
            <person name="Gu Y.Q."/>
            <person name="Zhou H."/>
            <person name="Devos K.M."/>
            <person name="Bennetzen J.L."/>
            <person name="Unver T."/>
            <person name="Budak H."/>
            <person name="Gulick P.J."/>
            <person name="Galiba G."/>
            <person name="Kalapos B."/>
            <person name="Nelson D.R."/>
            <person name="Li P."/>
            <person name="You F.M."/>
            <person name="Luo M.C."/>
            <person name="Dvorak J."/>
        </authorList>
    </citation>
    <scope>NUCLEOTIDE SEQUENCE [LARGE SCALE GENOMIC DNA]</scope>
    <source>
        <strain evidence="2">cv. AL8/78</strain>
    </source>
</reference>
<reference evidence="3" key="1">
    <citation type="journal article" date="2014" name="Science">
        <title>Ancient hybridizations among the ancestral genomes of bread wheat.</title>
        <authorList>
            <consortium name="International Wheat Genome Sequencing Consortium,"/>
            <person name="Marcussen T."/>
            <person name="Sandve S.R."/>
            <person name="Heier L."/>
            <person name="Spannagl M."/>
            <person name="Pfeifer M."/>
            <person name="Jakobsen K.S."/>
            <person name="Wulff B.B."/>
            <person name="Steuernagel B."/>
            <person name="Mayer K.F."/>
            <person name="Olsen O.A."/>
        </authorList>
    </citation>
    <scope>NUCLEOTIDE SEQUENCE [LARGE SCALE GENOMIC DNA]</scope>
    <source>
        <strain evidence="3">cv. AL8/78</strain>
    </source>
</reference>
<evidence type="ECO:0000313" key="2">
    <source>
        <dbReference type="EnsemblPlants" id="AET6Gv20316700.7"/>
    </source>
</evidence>
<organism evidence="2 3">
    <name type="scientific">Aegilops tauschii subsp. strangulata</name>
    <name type="common">Goatgrass</name>
    <dbReference type="NCBI Taxonomy" id="200361"/>
    <lineage>
        <taxon>Eukaryota</taxon>
        <taxon>Viridiplantae</taxon>
        <taxon>Streptophyta</taxon>
        <taxon>Embryophyta</taxon>
        <taxon>Tracheophyta</taxon>
        <taxon>Spermatophyta</taxon>
        <taxon>Magnoliopsida</taxon>
        <taxon>Liliopsida</taxon>
        <taxon>Poales</taxon>
        <taxon>Poaceae</taxon>
        <taxon>BOP clade</taxon>
        <taxon>Pooideae</taxon>
        <taxon>Triticodae</taxon>
        <taxon>Triticeae</taxon>
        <taxon>Triticinae</taxon>
        <taxon>Aegilops</taxon>
    </lineage>
</organism>
<name>A0A453NCN5_AEGTS</name>
<evidence type="ECO:0000313" key="3">
    <source>
        <dbReference type="Proteomes" id="UP000015105"/>
    </source>
</evidence>
<keyword evidence="1" id="KW-0472">Membrane</keyword>
<dbReference type="Gramene" id="AET6Gv20316700.7">
    <property type="protein sequence ID" value="AET6Gv20316700.7"/>
    <property type="gene ID" value="AET6Gv20316700"/>
</dbReference>
<keyword evidence="1" id="KW-1133">Transmembrane helix</keyword>
<feature type="transmembrane region" description="Helical" evidence="1">
    <location>
        <begin position="49"/>
        <end position="73"/>
    </location>
</feature>
<reference evidence="2" key="4">
    <citation type="submission" date="2019-03" db="UniProtKB">
        <authorList>
            <consortium name="EnsemblPlants"/>
        </authorList>
    </citation>
    <scope>IDENTIFICATION</scope>
</reference>
<keyword evidence="3" id="KW-1185">Reference proteome</keyword>
<sequence length="95" mass="10840">MHGEQTMLSPPRGSRKLRDAQICFILYKHGAGHETRRDLLIYPTSTCAFVLWVTISNAFLSHVLLLAAAIYLYKNLPETDRFPNPGSSVRRRLHC</sequence>